<evidence type="ECO:0000259" key="2">
    <source>
        <dbReference type="Pfam" id="PF02371"/>
    </source>
</evidence>
<feature type="domain" description="Transposase IS110-like N-terminal" evidence="1">
    <location>
        <begin position="2"/>
        <end position="141"/>
    </location>
</feature>
<evidence type="ECO:0000313" key="4">
    <source>
        <dbReference type="Proteomes" id="UP001556118"/>
    </source>
</evidence>
<dbReference type="Pfam" id="PF02371">
    <property type="entry name" value="Transposase_20"/>
    <property type="match status" value="1"/>
</dbReference>
<proteinExistence type="predicted"/>
<dbReference type="PANTHER" id="PTHR33055:SF3">
    <property type="entry name" value="PUTATIVE TRANSPOSASE FOR IS117-RELATED"/>
    <property type="match status" value="1"/>
</dbReference>
<evidence type="ECO:0000313" key="3">
    <source>
        <dbReference type="EMBL" id="MEW9855257.1"/>
    </source>
</evidence>
<organism evidence="3 4">
    <name type="scientific">Novosphingobium rhizovicinum</name>
    <dbReference type="NCBI Taxonomy" id="3228928"/>
    <lineage>
        <taxon>Bacteria</taxon>
        <taxon>Pseudomonadati</taxon>
        <taxon>Pseudomonadota</taxon>
        <taxon>Alphaproteobacteria</taxon>
        <taxon>Sphingomonadales</taxon>
        <taxon>Sphingomonadaceae</taxon>
        <taxon>Novosphingobium</taxon>
    </lineage>
</organism>
<dbReference type="PANTHER" id="PTHR33055">
    <property type="entry name" value="TRANSPOSASE FOR INSERTION SEQUENCE ELEMENT IS1111A"/>
    <property type="match status" value="1"/>
</dbReference>
<sequence length="338" mass="37566">MIGVDLAKSVFQLHGASMTGQPTFRKKLSRQGFAEFMAKQPPTIVVMEACGSAHYWAREMSRRGHEVKLIAPRYVKPFVKRQKNDAADAEAIVIAAQRPEMRFVEPKSAEQQSRTILFGARERLVHQRTELVNALRACLYEFGHVVPLGIHQLGRIKGILDEPNSDLPELMREECGDLIKQIAEKTVRIDARTAKIKALAAEADTARRLQTIPGVGPLTALAVEAFAPPMESFRCGRDFAAWLGLVPRQFSSGGKERLGRVSKAGQSDIRRLLFIGAMSRLNWLGRKSIPEGSWLARIAARKPRMLVAIALANKMARTIWAMLTKNEDYRDSAQAAAA</sequence>
<keyword evidence="4" id="KW-1185">Reference proteome</keyword>
<gene>
    <name evidence="3" type="ORF">ABUH87_08725</name>
</gene>
<dbReference type="EMBL" id="JBFNXR010000029">
    <property type="protein sequence ID" value="MEW9855257.1"/>
    <property type="molecule type" value="Genomic_DNA"/>
</dbReference>
<dbReference type="Proteomes" id="UP001556118">
    <property type="component" value="Unassembled WGS sequence"/>
</dbReference>
<feature type="domain" description="Transposase IS116/IS110/IS902 C-terminal" evidence="2">
    <location>
        <begin position="206"/>
        <end position="282"/>
    </location>
</feature>
<comment type="caution">
    <text evidence="3">The sequence shown here is derived from an EMBL/GenBank/DDBJ whole genome shotgun (WGS) entry which is preliminary data.</text>
</comment>
<dbReference type="NCBIfam" id="NF033542">
    <property type="entry name" value="transpos_IS110"/>
    <property type="match status" value="1"/>
</dbReference>
<evidence type="ECO:0000259" key="1">
    <source>
        <dbReference type="Pfam" id="PF01548"/>
    </source>
</evidence>
<dbReference type="Pfam" id="PF01548">
    <property type="entry name" value="DEDD_Tnp_IS110"/>
    <property type="match status" value="1"/>
</dbReference>
<accession>A0ABV3RAY0</accession>
<dbReference type="InterPro" id="IPR003346">
    <property type="entry name" value="Transposase_20"/>
</dbReference>
<dbReference type="InterPro" id="IPR047650">
    <property type="entry name" value="Transpos_IS110"/>
</dbReference>
<protein>
    <submittedName>
        <fullName evidence="3">IS110 family transposase</fullName>
    </submittedName>
</protein>
<reference evidence="3 4" key="1">
    <citation type="submission" date="2024-06" db="EMBL/GenBank/DDBJ databases">
        <title>Novosphingobium rhizovicinus M1R2S20.</title>
        <authorList>
            <person name="Sun J.-Q."/>
        </authorList>
    </citation>
    <scope>NUCLEOTIDE SEQUENCE [LARGE SCALE GENOMIC DNA]</scope>
    <source>
        <strain evidence="3 4">M1R2S20</strain>
    </source>
</reference>
<dbReference type="InterPro" id="IPR002525">
    <property type="entry name" value="Transp_IS110-like_N"/>
</dbReference>
<name>A0ABV3RAY0_9SPHN</name>